<evidence type="ECO:0000259" key="2">
    <source>
        <dbReference type="Pfam" id="PF02517"/>
    </source>
</evidence>
<accession>A0ABQ6ZFG2</accession>
<dbReference type="InterPro" id="IPR052710">
    <property type="entry name" value="CAAX_protease"/>
</dbReference>
<keyword evidence="4" id="KW-1185">Reference proteome</keyword>
<feature type="transmembrane region" description="Helical" evidence="1">
    <location>
        <begin position="192"/>
        <end position="212"/>
    </location>
</feature>
<comment type="caution">
    <text evidence="3">The sequence shown here is derived from an EMBL/GenBank/DDBJ whole genome shotgun (WGS) entry which is preliminary data.</text>
</comment>
<dbReference type="GO" id="GO:0008237">
    <property type="term" value="F:metallopeptidase activity"/>
    <property type="evidence" value="ECO:0007669"/>
    <property type="project" value="UniProtKB-KW"/>
</dbReference>
<sequence length="277" mass="29760">MSEVRPLSDAVEAKPAALPLRSVLPAFALDVVLAITLSFSTLMLGLVGWAAWQGIRIAQQQGGAPDAQALQAQLGTPPVLFLIVTTLVSTGGTALVLYVWRRRATPVERRESHDRLRLPGTWGWALGAGLATFVFSTVMSASGRALGLDLEPSNLDLIRDGFARFPVFLALFAVVLAPLYEELLFRRVLFGRLWQAGWPVLGLVLSSLVFALVHELPGLNGKPLGSTVFLILVYAGMGAIFAWVYRRTGTLWAPIAAHILNNAIALAVLQVYGGAPV</sequence>
<feature type="transmembrane region" description="Helical" evidence="1">
    <location>
        <begin position="27"/>
        <end position="52"/>
    </location>
</feature>
<evidence type="ECO:0000313" key="3">
    <source>
        <dbReference type="EMBL" id="KAF1724270.1"/>
    </source>
</evidence>
<feature type="transmembrane region" description="Helical" evidence="1">
    <location>
        <begin position="121"/>
        <end position="141"/>
    </location>
</feature>
<evidence type="ECO:0000313" key="4">
    <source>
        <dbReference type="Proteomes" id="UP000781710"/>
    </source>
</evidence>
<dbReference type="Pfam" id="PF02517">
    <property type="entry name" value="Rce1-like"/>
    <property type="match status" value="1"/>
</dbReference>
<dbReference type="InterPro" id="IPR003675">
    <property type="entry name" value="Rce1/LyrA-like_dom"/>
</dbReference>
<proteinExistence type="predicted"/>
<keyword evidence="1" id="KW-0812">Transmembrane</keyword>
<name>A0ABQ6ZFG2_9GAMM</name>
<keyword evidence="3" id="KW-0645">Protease</keyword>
<dbReference type="PANTHER" id="PTHR36435:SF1">
    <property type="entry name" value="CAAX AMINO TERMINAL PROTEASE FAMILY PROTEIN"/>
    <property type="match status" value="1"/>
</dbReference>
<evidence type="ECO:0000256" key="1">
    <source>
        <dbReference type="SAM" id="Phobius"/>
    </source>
</evidence>
<dbReference type="Proteomes" id="UP000781710">
    <property type="component" value="Unassembled WGS sequence"/>
</dbReference>
<feature type="transmembrane region" description="Helical" evidence="1">
    <location>
        <begin position="161"/>
        <end position="180"/>
    </location>
</feature>
<protein>
    <submittedName>
        <fullName evidence="3">CPBP family intramembrane metalloprotease</fullName>
    </submittedName>
</protein>
<reference evidence="3 4" key="1">
    <citation type="submission" date="2017-10" db="EMBL/GenBank/DDBJ databases">
        <title>Whole genome sequencing of members of genus Pseudoxanthomonas.</title>
        <authorList>
            <person name="Kumar S."/>
            <person name="Bansal K."/>
            <person name="Kaur A."/>
            <person name="Patil P."/>
            <person name="Sharma S."/>
            <person name="Patil P.B."/>
        </authorList>
    </citation>
    <scope>NUCLEOTIDE SEQUENCE [LARGE SCALE GENOMIC DNA]</scope>
    <source>
        <strain evidence="3 4">DSM 17109</strain>
    </source>
</reference>
<feature type="domain" description="CAAX prenyl protease 2/Lysostaphin resistance protein A-like" evidence="2">
    <location>
        <begin position="165"/>
        <end position="264"/>
    </location>
</feature>
<keyword evidence="1" id="KW-1133">Transmembrane helix</keyword>
<dbReference type="EMBL" id="PDWW01000019">
    <property type="protein sequence ID" value="KAF1724270.1"/>
    <property type="molecule type" value="Genomic_DNA"/>
</dbReference>
<keyword evidence="3" id="KW-0378">Hydrolase</keyword>
<keyword evidence="1" id="KW-0472">Membrane</keyword>
<dbReference type="RefSeq" id="WP_162338339.1">
    <property type="nucleotide sequence ID" value="NZ_JBHSRQ010000007.1"/>
</dbReference>
<feature type="transmembrane region" description="Helical" evidence="1">
    <location>
        <begin position="251"/>
        <end position="272"/>
    </location>
</feature>
<organism evidence="3 4">
    <name type="scientific">Pseudoxanthomonas japonensis</name>
    <dbReference type="NCBI Taxonomy" id="69284"/>
    <lineage>
        <taxon>Bacteria</taxon>
        <taxon>Pseudomonadati</taxon>
        <taxon>Pseudomonadota</taxon>
        <taxon>Gammaproteobacteria</taxon>
        <taxon>Lysobacterales</taxon>
        <taxon>Lysobacteraceae</taxon>
        <taxon>Pseudoxanthomonas</taxon>
    </lineage>
</organism>
<keyword evidence="3" id="KW-0482">Metalloprotease</keyword>
<dbReference type="PANTHER" id="PTHR36435">
    <property type="entry name" value="SLR1288 PROTEIN"/>
    <property type="match status" value="1"/>
</dbReference>
<feature type="transmembrane region" description="Helical" evidence="1">
    <location>
        <begin position="224"/>
        <end position="244"/>
    </location>
</feature>
<gene>
    <name evidence="3" type="ORF">CSC78_13250</name>
</gene>
<feature type="transmembrane region" description="Helical" evidence="1">
    <location>
        <begin position="79"/>
        <end position="100"/>
    </location>
</feature>